<comment type="similarity">
    <text evidence="1">Belongs to the short-chain dehydrogenases/reductases (SDR) family.</text>
</comment>
<dbReference type="PANTHER" id="PTHR43391:SF14">
    <property type="entry name" value="DEHYDROGENASE_REDUCTASE SDR FAMILY PROTEIN 7-LIKE"/>
    <property type="match status" value="1"/>
</dbReference>
<dbReference type="InterPro" id="IPR002347">
    <property type="entry name" value="SDR_fam"/>
</dbReference>
<dbReference type="Pfam" id="PF00106">
    <property type="entry name" value="adh_short"/>
    <property type="match status" value="1"/>
</dbReference>
<keyword evidence="2" id="KW-0521">NADP</keyword>
<keyword evidence="4" id="KW-0472">Membrane</keyword>
<keyword evidence="4" id="KW-0812">Transmembrane</keyword>
<proteinExistence type="inferred from homology"/>
<dbReference type="SUPFAM" id="SSF51735">
    <property type="entry name" value="NAD(P)-binding Rossmann-fold domains"/>
    <property type="match status" value="1"/>
</dbReference>
<dbReference type="InterPro" id="IPR057326">
    <property type="entry name" value="KR_dom"/>
</dbReference>
<evidence type="ECO:0000256" key="1">
    <source>
        <dbReference type="ARBA" id="ARBA00006484"/>
    </source>
</evidence>
<gene>
    <name evidence="6" type="ORF">OAUR00152_LOCUS17098</name>
</gene>
<evidence type="ECO:0000259" key="5">
    <source>
        <dbReference type="SMART" id="SM00822"/>
    </source>
</evidence>
<keyword evidence="3" id="KW-0560">Oxidoreductase</keyword>
<evidence type="ECO:0000256" key="3">
    <source>
        <dbReference type="ARBA" id="ARBA00023002"/>
    </source>
</evidence>
<reference evidence="6" key="1">
    <citation type="submission" date="2021-01" db="EMBL/GenBank/DDBJ databases">
        <authorList>
            <person name="Corre E."/>
            <person name="Pelletier E."/>
            <person name="Niang G."/>
            <person name="Scheremetjew M."/>
            <person name="Finn R."/>
            <person name="Kale V."/>
            <person name="Holt S."/>
            <person name="Cochrane G."/>
            <person name="Meng A."/>
            <person name="Brown T."/>
            <person name="Cohen L."/>
        </authorList>
    </citation>
    <scope>NUCLEOTIDE SEQUENCE</scope>
    <source>
        <strain evidence="6">Isolate 1302-5</strain>
    </source>
</reference>
<dbReference type="SMART" id="SM00822">
    <property type="entry name" value="PKS_KR"/>
    <property type="match status" value="1"/>
</dbReference>
<dbReference type="EMBL" id="HBKQ01025152">
    <property type="protein sequence ID" value="CAE2243045.1"/>
    <property type="molecule type" value="Transcribed_RNA"/>
</dbReference>
<keyword evidence="4" id="KW-1133">Transmembrane helix</keyword>
<feature type="transmembrane region" description="Helical" evidence="4">
    <location>
        <begin position="6"/>
        <end position="27"/>
    </location>
</feature>
<protein>
    <recommendedName>
        <fullName evidence="5">Ketoreductase domain-containing protein</fullName>
    </recommendedName>
</protein>
<dbReference type="AlphaFoldDB" id="A0A7S4IXV0"/>
<evidence type="ECO:0000256" key="4">
    <source>
        <dbReference type="SAM" id="Phobius"/>
    </source>
</evidence>
<dbReference type="InterPro" id="IPR036291">
    <property type="entry name" value="NAD(P)-bd_dom_sf"/>
</dbReference>
<accession>A0A7S4IXV0</accession>
<evidence type="ECO:0000256" key="2">
    <source>
        <dbReference type="ARBA" id="ARBA00022857"/>
    </source>
</evidence>
<organism evidence="6">
    <name type="scientific">Odontella aurita</name>
    <dbReference type="NCBI Taxonomy" id="265563"/>
    <lineage>
        <taxon>Eukaryota</taxon>
        <taxon>Sar</taxon>
        <taxon>Stramenopiles</taxon>
        <taxon>Ochrophyta</taxon>
        <taxon>Bacillariophyta</taxon>
        <taxon>Mediophyceae</taxon>
        <taxon>Biddulphiophycidae</taxon>
        <taxon>Eupodiscales</taxon>
        <taxon>Odontellaceae</taxon>
        <taxon>Odontella</taxon>
    </lineage>
</organism>
<dbReference type="Gene3D" id="3.40.50.720">
    <property type="entry name" value="NAD(P)-binding Rossmann-like Domain"/>
    <property type="match status" value="1"/>
</dbReference>
<sequence>MMIISDSPLIPTLAACTAVGGCFFLALRRRQNRAIVSLPTGSAVVVSGASRGLGRATALHLCNVCGLKVFAGVRRPEDGTNIVQRADVSNGGEIIPLQLDITNSDQCRAAAQLVDATDGIDKIHAIICCAGIGVLGPMETVDVDKLRLVMDVQVFGTVRLLQAFGPLLRAASDPRIVLCSSPVERMAIPLMGANVLSRHATAGLARLAEIETSGWPVPIKSIIVWPLGVTSGQSEVQFPQLKELSDISAMAKPEDPLSAYASVIQAVWGMWSKMGFKEGKCDEKRQSAILPEDVAPVMANAVLLQSPPRLLVAGRGGPIPFISSLPTSLQIFGMRKRLGLS</sequence>
<name>A0A7S4IXV0_9STRA</name>
<feature type="domain" description="Ketoreductase" evidence="5">
    <location>
        <begin position="42"/>
        <end position="228"/>
    </location>
</feature>
<dbReference type="PANTHER" id="PTHR43391">
    <property type="entry name" value="RETINOL DEHYDROGENASE-RELATED"/>
    <property type="match status" value="1"/>
</dbReference>
<dbReference type="GO" id="GO:0016491">
    <property type="term" value="F:oxidoreductase activity"/>
    <property type="evidence" value="ECO:0007669"/>
    <property type="project" value="UniProtKB-KW"/>
</dbReference>
<evidence type="ECO:0000313" key="6">
    <source>
        <dbReference type="EMBL" id="CAE2243045.1"/>
    </source>
</evidence>